<dbReference type="FunFam" id="3.30.40.10:FF:000038">
    <property type="entry name" value="E3 ubiquitin-protein ligase listerin"/>
    <property type="match status" value="1"/>
</dbReference>
<dbReference type="Pfam" id="PF23009">
    <property type="entry name" value="UBC_like"/>
    <property type="match status" value="1"/>
</dbReference>
<dbReference type="InterPro" id="IPR016024">
    <property type="entry name" value="ARM-type_fold"/>
</dbReference>
<keyword evidence="19" id="KW-1185">Reference proteome</keyword>
<dbReference type="Gene3D" id="1.25.10.10">
    <property type="entry name" value="Leucine-rich Repeat Variant"/>
    <property type="match status" value="1"/>
</dbReference>
<dbReference type="SUPFAM" id="SSF57850">
    <property type="entry name" value="RING/U-box"/>
    <property type="match status" value="1"/>
</dbReference>
<dbReference type="OrthoDB" id="6108at2759"/>
<keyword evidence="7" id="KW-0963">Cytoplasm</keyword>
<dbReference type="Pfam" id="PF22999">
    <property type="entry name" value="LTN1_E3_ligase_6th"/>
    <property type="match status" value="1"/>
</dbReference>
<keyword evidence="12 16" id="KW-0833">Ubl conjugation pathway</keyword>
<comment type="function">
    <text evidence="14">E3 ubiquitin-protein ligase component of the ribosome quality control complex (RQC), a ribosome-associated complex that mediates ubiquitination and extraction of incompletely synthesized nascent chains for proteasomal degradation. Mediates ubiquitination of proteins derived from mRNAs lacking stop codons (non-stop proteins) and other translation arrest products induced by poly-lysine sequences and tandem rare codons. Ubiquitination leads to CDC48 recruitment for extraction and degradation of the incomplete translation product. May indirectly play a role in chromatin function and transcription.</text>
</comment>
<dbReference type="GO" id="GO:1990112">
    <property type="term" value="C:RQC complex"/>
    <property type="evidence" value="ECO:0007669"/>
    <property type="project" value="UniProtKB-UniRule"/>
</dbReference>
<evidence type="ECO:0000313" key="18">
    <source>
        <dbReference type="EMBL" id="KAF2236294.1"/>
    </source>
</evidence>
<evidence type="ECO:0000256" key="4">
    <source>
        <dbReference type="ARBA" id="ARBA00007997"/>
    </source>
</evidence>
<comment type="function">
    <text evidence="16">E3 ubiquitin-protein ligase. Component of the ribosome quality control complex (RQC), a ribosome-associated complex that mediates ubiquitination and extraction of incompletely synthesized nascent chains for proteasomal degradation.</text>
</comment>
<dbReference type="PANTHER" id="PTHR12389:SF0">
    <property type="entry name" value="E3 UBIQUITIN-PROTEIN LIGASE LISTERIN"/>
    <property type="match status" value="1"/>
</dbReference>
<evidence type="ECO:0000256" key="6">
    <source>
        <dbReference type="ARBA" id="ARBA00017157"/>
    </source>
</evidence>
<dbReference type="EC" id="2.3.2.27" evidence="5 16"/>
<dbReference type="GO" id="GO:0072344">
    <property type="term" value="P:rescue of stalled ribosome"/>
    <property type="evidence" value="ECO:0007669"/>
    <property type="project" value="UniProtKB-UniRule"/>
</dbReference>
<keyword evidence="10" id="KW-0677">Repeat</keyword>
<dbReference type="InterPro" id="IPR039804">
    <property type="entry name" value="RING-CH-C4HC3_LTN1"/>
</dbReference>
<name>A0A6A6HDU0_VIRVR</name>
<evidence type="ECO:0000256" key="8">
    <source>
        <dbReference type="ARBA" id="ARBA00022679"/>
    </source>
</evidence>
<dbReference type="SMART" id="SM01197">
    <property type="entry name" value="FANCL_C"/>
    <property type="match status" value="1"/>
</dbReference>
<dbReference type="GO" id="GO:0005829">
    <property type="term" value="C:cytosol"/>
    <property type="evidence" value="ECO:0007669"/>
    <property type="project" value="UniProtKB-SubCell"/>
</dbReference>
<evidence type="ECO:0000256" key="5">
    <source>
        <dbReference type="ARBA" id="ARBA00012483"/>
    </source>
</evidence>
<keyword evidence="13 16" id="KW-0862">Zinc</keyword>
<dbReference type="SMART" id="SM00184">
    <property type="entry name" value="RING"/>
    <property type="match status" value="1"/>
</dbReference>
<dbReference type="UniPathway" id="UPA00143"/>
<sequence length="1616" mass="179382">MSKKQSKVHASSGKAGGAGLGSGFGFGSGLSSSSRLSYAAEPPDLTLISDANIVVTFKNLTKKDGTTKTKALEELLQYLHSIQRQHGEVEDAILQAWVKCYPRLSIDSDRRVRQLSHTLQGRLSAACGKRIALYLPTLVGSWLAGLYDSDRATARGAQDSLKLVFPAQEKLHGLRKIYHESIVRYCQDAILHETSQTLSDERSVSPDDAEAKYVRVVSSTIMLMSSLLADMEAPEIAKHQGVYDELLDSKDFWKFSYHKDPSIRRSVYRLLRVCLEKVPDNLSKDLEMISSCIVYKGLGTDQLGSAADFLESLTVLTKSYPTVWKDHYHSKKPAFDRLQHFLSRGSQAGTTHVWYLQAQLLQEAPIIPQDLEGTMQVLRALHNGVASKGEPASNREAAWTAYMSSAEYLCSRLVAEDRARLLSELVLPIVRQHIKPTPSEAQWNLSNASRSTTLLLKAVRLLGEVLRDAWPDISSSLVADMKASSPEQSRTFESSQDSLAAQGERWASVLAAAISESFDAEVFSHEAYKVIEEAMSLLKSRNGKPYAAASVIESILRDNPLLPEREKALHENLSSFLLHDTPGLITSASPSSTNATRLLLLCNSITGFQEACSKTLKGLSQEVPAQDEVHRKRLDEVLEIMLCSPQISHEAIAQDLELQDFIVRRFTGSVENGLLEDDDTLMQQLLRRRSDIISSSSMDKVLSDLTESLSISEQAPLALKGLEVVQRSNDKILREFVKTSTGSRLASNLLLLSESADEELAIEGSNLSASLMTTGGPGSHSIVFNIISKGLGEASPDSVSIDSLVDLAQRLWNETREDQASIAARLLPTASATRESIDLLLISGPKHELSITSPLGGAVYLTDATEPAKNRQEWDASGFSKFLRLAIYTSQLIAKTNLFELLDLDHRIEIFRFLEFAVQFTNEDITLGNVRGLFAPAVEAEVSEVLSGIQGVVHRSLEASREWWLSSTTHPDSLVVARTVKTLFESATGTSPSAYYSALAYATLVRELVEMHGQPPSVDDQKPEAVLRTLRKSKDELRLASFSVAMQSFLSRNEESLTMLNGLIANLTGLKAEEEPQEVLRQLVLANTILQNEDAPKDRVTKQRVVFFVQHITQWATDPNMRLSIQAETLRALVGTIGYMKDMYGSHWPDILHAILGVWKRCIREGKGRLPLLHASLRLFGTLRSLSEDQDVNDDLLDAWKDTQTAAAGTLISVLKSLETGVDDSHQPQRIVDDLLARQISKTPLGNYEGLHELFPLIQAQSESIQKTAFAILDVQIPAKQEQISFDAALDKKNAQLPDELLSLILETPSTSDLEEIHVEPEVPRDLRAYLLSWLLVFDHFKNSSYKVKADYSENIKEGGYITGLLDLISGVLGHSRGRAIDASKFDIVKYDPNLESLPEKDVQWLLVHLYYLSMKYTPSLVKAWWIECRSRQKVISIESWTEKYFSPLIIMDALDSASEWANTQDASSDEQLTIKVNHRTREISAAYVVDEQTMMMAISLPGAYPLQQARVEGISRVAVEEKKWLSWLTNCRGVITFSNGSIPDGLSAWRKNVVGALRGQTECAICYSIISADKQLPTKRCGTCKNLFHSSCLFKWFKSSNASTCPLCRNPFNYG</sequence>
<evidence type="ECO:0000256" key="15">
    <source>
        <dbReference type="PROSITE-ProRule" id="PRU00175"/>
    </source>
</evidence>
<dbReference type="GO" id="GO:1990116">
    <property type="term" value="P:ribosome-associated ubiquitin-dependent protein catabolic process"/>
    <property type="evidence" value="ECO:0007669"/>
    <property type="project" value="UniProtKB-UniRule"/>
</dbReference>
<dbReference type="CDD" id="cd16491">
    <property type="entry name" value="RING-CH-C4HC3_LTN1"/>
    <property type="match status" value="1"/>
</dbReference>
<dbReference type="SMART" id="SM00744">
    <property type="entry name" value="RINGv"/>
    <property type="match status" value="1"/>
</dbReference>
<evidence type="ECO:0000256" key="11">
    <source>
        <dbReference type="ARBA" id="ARBA00022771"/>
    </source>
</evidence>
<evidence type="ECO:0000256" key="13">
    <source>
        <dbReference type="ARBA" id="ARBA00022833"/>
    </source>
</evidence>
<dbReference type="PROSITE" id="PS50089">
    <property type="entry name" value="ZF_RING_2"/>
    <property type="match status" value="1"/>
</dbReference>
<dbReference type="GO" id="GO:0008270">
    <property type="term" value="F:zinc ion binding"/>
    <property type="evidence" value="ECO:0007669"/>
    <property type="project" value="UniProtKB-KW"/>
</dbReference>
<evidence type="ECO:0000256" key="1">
    <source>
        <dbReference type="ARBA" id="ARBA00000900"/>
    </source>
</evidence>
<dbReference type="GO" id="GO:0016567">
    <property type="term" value="P:protein ubiquitination"/>
    <property type="evidence" value="ECO:0007669"/>
    <property type="project" value="UniProtKB-UniPathway"/>
</dbReference>
<dbReference type="InterPro" id="IPR011016">
    <property type="entry name" value="Znf_RING-CH"/>
</dbReference>
<dbReference type="InterPro" id="IPR011989">
    <property type="entry name" value="ARM-like"/>
</dbReference>
<dbReference type="InterPro" id="IPR054476">
    <property type="entry name" value="Ltn1_N"/>
</dbReference>
<keyword evidence="8 16" id="KW-0808">Transferase</keyword>
<evidence type="ECO:0000259" key="17">
    <source>
        <dbReference type="PROSITE" id="PS50089"/>
    </source>
</evidence>
<dbReference type="InterPro" id="IPR054477">
    <property type="entry name" value="LTN1_E3_ligase_6th"/>
</dbReference>
<dbReference type="Proteomes" id="UP000800092">
    <property type="component" value="Unassembled WGS sequence"/>
</dbReference>
<gene>
    <name evidence="18" type="ORF">EV356DRAFT_482442</name>
</gene>
<dbReference type="InterPro" id="IPR001841">
    <property type="entry name" value="Znf_RING"/>
</dbReference>
<dbReference type="PANTHER" id="PTHR12389">
    <property type="entry name" value="ZINC FINGER PROTEIN 294"/>
    <property type="match status" value="1"/>
</dbReference>
<feature type="domain" description="RING-type" evidence="17">
    <location>
        <begin position="1564"/>
        <end position="1610"/>
    </location>
</feature>
<reference evidence="18" key="1">
    <citation type="journal article" date="2020" name="Stud. Mycol.">
        <title>101 Dothideomycetes genomes: a test case for predicting lifestyles and emergence of pathogens.</title>
        <authorList>
            <person name="Haridas S."/>
            <person name="Albert R."/>
            <person name="Binder M."/>
            <person name="Bloem J."/>
            <person name="Labutti K."/>
            <person name="Salamov A."/>
            <person name="Andreopoulos B."/>
            <person name="Baker S."/>
            <person name="Barry K."/>
            <person name="Bills G."/>
            <person name="Bluhm B."/>
            <person name="Cannon C."/>
            <person name="Castanera R."/>
            <person name="Culley D."/>
            <person name="Daum C."/>
            <person name="Ezra D."/>
            <person name="Gonzalez J."/>
            <person name="Henrissat B."/>
            <person name="Kuo A."/>
            <person name="Liang C."/>
            <person name="Lipzen A."/>
            <person name="Lutzoni F."/>
            <person name="Magnuson J."/>
            <person name="Mondo S."/>
            <person name="Nolan M."/>
            <person name="Ohm R."/>
            <person name="Pangilinan J."/>
            <person name="Park H.-J."/>
            <person name="Ramirez L."/>
            <person name="Alfaro M."/>
            <person name="Sun H."/>
            <person name="Tritt A."/>
            <person name="Yoshinaga Y."/>
            <person name="Zwiers L.-H."/>
            <person name="Turgeon B."/>
            <person name="Goodwin S."/>
            <person name="Spatafora J."/>
            <person name="Crous P."/>
            <person name="Grigoriev I."/>
        </authorList>
    </citation>
    <scope>NUCLEOTIDE SEQUENCE</scope>
    <source>
        <strain evidence="18">Tuck. ex Michener</strain>
    </source>
</reference>
<evidence type="ECO:0000256" key="2">
    <source>
        <dbReference type="ARBA" id="ARBA00004514"/>
    </source>
</evidence>
<evidence type="ECO:0000256" key="16">
    <source>
        <dbReference type="RuleBase" id="RU367090"/>
    </source>
</evidence>
<protein>
    <recommendedName>
        <fullName evidence="6 16">E3 ubiquitin-protein ligase listerin</fullName>
        <ecNumber evidence="5 16">2.3.2.27</ecNumber>
    </recommendedName>
    <alternativeName>
        <fullName evidence="16">RING-type E3 ubiquitin transferase listerin</fullName>
    </alternativeName>
</protein>
<evidence type="ECO:0000256" key="10">
    <source>
        <dbReference type="ARBA" id="ARBA00022737"/>
    </source>
</evidence>
<dbReference type="InterPro" id="IPR054478">
    <property type="entry name" value="LTN1_UBC"/>
</dbReference>
<dbReference type="Pfam" id="PF22958">
    <property type="entry name" value="Ltn1_1st"/>
    <property type="match status" value="1"/>
</dbReference>
<evidence type="ECO:0000256" key="9">
    <source>
        <dbReference type="ARBA" id="ARBA00022723"/>
    </source>
</evidence>
<dbReference type="SUPFAM" id="SSF48371">
    <property type="entry name" value="ARM repeat"/>
    <property type="match status" value="1"/>
</dbReference>
<keyword evidence="9 16" id="KW-0479">Metal-binding</keyword>
<organism evidence="18 19">
    <name type="scientific">Viridothelium virens</name>
    <name type="common">Speckled blister lichen</name>
    <name type="synonym">Trypethelium virens</name>
    <dbReference type="NCBI Taxonomy" id="1048519"/>
    <lineage>
        <taxon>Eukaryota</taxon>
        <taxon>Fungi</taxon>
        <taxon>Dikarya</taxon>
        <taxon>Ascomycota</taxon>
        <taxon>Pezizomycotina</taxon>
        <taxon>Dothideomycetes</taxon>
        <taxon>Dothideomycetes incertae sedis</taxon>
        <taxon>Trypetheliales</taxon>
        <taxon>Trypetheliaceae</taxon>
        <taxon>Viridothelium</taxon>
    </lineage>
</organism>
<comment type="catalytic activity">
    <reaction evidence="1 16">
        <text>S-ubiquitinyl-[E2 ubiquitin-conjugating enzyme]-L-cysteine + [acceptor protein]-L-lysine = [E2 ubiquitin-conjugating enzyme]-L-cysteine + N(6)-ubiquitinyl-[acceptor protein]-L-lysine.</text>
        <dbReference type="EC" id="2.3.2.27"/>
    </reaction>
</comment>
<comment type="subcellular location">
    <subcellularLocation>
        <location evidence="2">Cytoplasm</location>
        <location evidence="2">Cytosol</location>
    </subcellularLocation>
</comment>
<proteinExistence type="inferred from homology"/>
<comment type="pathway">
    <text evidence="3 16">Protein modification; protein ubiquitination.</text>
</comment>
<dbReference type="GO" id="GO:0061630">
    <property type="term" value="F:ubiquitin protein ligase activity"/>
    <property type="evidence" value="ECO:0007669"/>
    <property type="project" value="UniProtKB-UniRule"/>
</dbReference>
<accession>A0A6A6HDU0</accession>
<dbReference type="Pfam" id="PF13639">
    <property type="entry name" value="zf-RING_2"/>
    <property type="match status" value="1"/>
</dbReference>
<comment type="subunit">
    <text evidence="16">Component of the ribosome quality control complex (RQC).</text>
</comment>
<evidence type="ECO:0000256" key="3">
    <source>
        <dbReference type="ARBA" id="ARBA00004906"/>
    </source>
</evidence>
<keyword evidence="11 15" id="KW-0863">Zinc-finger</keyword>
<dbReference type="InterPro" id="IPR039795">
    <property type="entry name" value="LTN1/Rkr1"/>
</dbReference>
<dbReference type="EMBL" id="ML991786">
    <property type="protein sequence ID" value="KAF2236294.1"/>
    <property type="molecule type" value="Genomic_DNA"/>
</dbReference>
<evidence type="ECO:0000256" key="7">
    <source>
        <dbReference type="ARBA" id="ARBA00022490"/>
    </source>
</evidence>
<evidence type="ECO:0000256" key="14">
    <source>
        <dbReference type="ARBA" id="ARBA00055150"/>
    </source>
</evidence>
<dbReference type="InterPro" id="IPR013083">
    <property type="entry name" value="Znf_RING/FYVE/PHD"/>
</dbReference>
<dbReference type="Gene3D" id="3.30.40.10">
    <property type="entry name" value="Zinc/RING finger domain, C3HC4 (zinc finger)"/>
    <property type="match status" value="1"/>
</dbReference>
<dbReference type="GO" id="GO:0043023">
    <property type="term" value="F:ribosomal large subunit binding"/>
    <property type="evidence" value="ECO:0007669"/>
    <property type="project" value="TreeGrafter"/>
</dbReference>
<evidence type="ECO:0000256" key="12">
    <source>
        <dbReference type="ARBA" id="ARBA00022786"/>
    </source>
</evidence>
<evidence type="ECO:0000313" key="19">
    <source>
        <dbReference type="Proteomes" id="UP000800092"/>
    </source>
</evidence>
<comment type="similarity">
    <text evidence="4 16">Belongs to the LTN1 family.</text>
</comment>